<gene>
    <name evidence="1" type="ORF">JRQ81_013564</name>
</gene>
<reference evidence="1" key="1">
    <citation type="journal article" date="2023" name="DNA Res.">
        <title>Chromosome-level genome assembly of Phrynocephalus forsythii using third-generation DNA sequencing and Hi-C analysis.</title>
        <authorList>
            <person name="Qi Y."/>
            <person name="Zhao W."/>
            <person name="Zhao Y."/>
            <person name="Niu C."/>
            <person name="Cao S."/>
            <person name="Zhang Y."/>
        </authorList>
    </citation>
    <scope>NUCLEOTIDE SEQUENCE</scope>
    <source>
        <tissue evidence="1">Muscle</tissue>
    </source>
</reference>
<proteinExistence type="predicted"/>
<evidence type="ECO:0000313" key="1">
    <source>
        <dbReference type="EMBL" id="KAJ7335623.1"/>
    </source>
</evidence>
<feature type="non-terminal residue" evidence="1">
    <location>
        <position position="76"/>
    </location>
</feature>
<organism evidence="1 2">
    <name type="scientific">Phrynocephalus forsythii</name>
    <dbReference type="NCBI Taxonomy" id="171643"/>
    <lineage>
        <taxon>Eukaryota</taxon>
        <taxon>Metazoa</taxon>
        <taxon>Chordata</taxon>
        <taxon>Craniata</taxon>
        <taxon>Vertebrata</taxon>
        <taxon>Euteleostomi</taxon>
        <taxon>Lepidosauria</taxon>
        <taxon>Squamata</taxon>
        <taxon>Bifurcata</taxon>
        <taxon>Unidentata</taxon>
        <taxon>Episquamata</taxon>
        <taxon>Toxicofera</taxon>
        <taxon>Iguania</taxon>
        <taxon>Acrodonta</taxon>
        <taxon>Agamidae</taxon>
        <taxon>Agaminae</taxon>
        <taxon>Phrynocephalus</taxon>
    </lineage>
</organism>
<comment type="caution">
    <text evidence="1">The sequence shown here is derived from an EMBL/GenBank/DDBJ whole genome shotgun (WGS) entry which is preliminary data.</text>
</comment>
<sequence length="76" mass="8457">EPIEGVGEIYIKCFKTQREACASEVEELLKAILEILSVPSCGKSMLIGRSDPSDKRSLETATHPFNLRLFIFSEAL</sequence>
<accession>A0A9Q0Y2N7</accession>
<keyword evidence="2" id="KW-1185">Reference proteome</keyword>
<dbReference type="EMBL" id="JAPFRF010000004">
    <property type="protein sequence ID" value="KAJ7335623.1"/>
    <property type="molecule type" value="Genomic_DNA"/>
</dbReference>
<dbReference type="Proteomes" id="UP001142489">
    <property type="component" value="Unassembled WGS sequence"/>
</dbReference>
<dbReference type="AlphaFoldDB" id="A0A9Q0Y2N7"/>
<protein>
    <submittedName>
        <fullName evidence="1">Uncharacterized protein</fullName>
    </submittedName>
</protein>
<name>A0A9Q0Y2N7_9SAUR</name>
<evidence type="ECO:0000313" key="2">
    <source>
        <dbReference type="Proteomes" id="UP001142489"/>
    </source>
</evidence>